<evidence type="ECO:0000313" key="2">
    <source>
        <dbReference type="EMBL" id="HEB94945.1"/>
    </source>
</evidence>
<dbReference type="SUPFAM" id="SSF103247">
    <property type="entry name" value="TT1751-like"/>
    <property type="match status" value="1"/>
</dbReference>
<feature type="signal peptide" evidence="1">
    <location>
        <begin position="1"/>
        <end position="17"/>
    </location>
</feature>
<protein>
    <recommendedName>
        <fullName evidence="3">DUF302 domain-containing protein</fullName>
    </recommendedName>
</protein>
<name>A0A831RIS8_9GAMM</name>
<dbReference type="EMBL" id="DRKP01000010">
    <property type="protein sequence ID" value="HEB94945.1"/>
    <property type="molecule type" value="Genomic_DNA"/>
</dbReference>
<dbReference type="Gene3D" id="3.30.310.70">
    <property type="entry name" value="TT1751-like domain"/>
    <property type="match status" value="1"/>
</dbReference>
<gene>
    <name evidence="2" type="ORF">ENI96_00770</name>
</gene>
<evidence type="ECO:0008006" key="3">
    <source>
        <dbReference type="Google" id="ProtNLM"/>
    </source>
</evidence>
<dbReference type="AlphaFoldDB" id="A0A831RIS8"/>
<evidence type="ECO:0000256" key="1">
    <source>
        <dbReference type="SAM" id="SignalP"/>
    </source>
</evidence>
<comment type="caution">
    <text evidence="2">The sequence shown here is derived from an EMBL/GenBank/DDBJ whole genome shotgun (WGS) entry which is preliminary data.</text>
</comment>
<proteinExistence type="predicted"/>
<accession>A0A831RIS8</accession>
<dbReference type="Proteomes" id="UP000886251">
    <property type="component" value="Unassembled WGS sequence"/>
</dbReference>
<dbReference type="InterPro" id="IPR035923">
    <property type="entry name" value="TT1751-like_sf"/>
</dbReference>
<keyword evidence="1" id="KW-0732">Signal</keyword>
<organism evidence="2">
    <name type="scientific">Sedimenticola thiotaurini</name>
    <dbReference type="NCBI Taxonomy" id="1543721"/>
    <lineage>
        <taxon>Bacteria</taxon>
        <taxon>Pseudomonadati</taxon>
        <taxon>Pseudomonadota</taxon>
        <taxon>Gammaproteobacteria</taxon>
        <taxon>Chromatiales</taxon>
        <taxon>Sedimenticolaceae</taxon>
        <taxon>Sedimenticola</taxon>
    </lineage>
</organism>
<sequence length="156" mass="17082">MRLPTILLLLMAAPAVAVEPVTPADSPIVVYRSDDGYDDVRDALVTAIEGQGIKITNTLHIGDMLERTAADTGLTRRIYRKAESLEFCSIPLSYRMSLAHPANMATCPLTISIFQKATADDGVYLAFRRPRMLGDAADAERALLEFLDGIVQETLE</sequence>
<feature type="chain" id="PRO_5032845953" description="DUF302 domain-containing protein" evidence="1">
    <location>
        <begin position="18"/>
        <end position="156"/>
    </location>
</feature>
<reference evidence="2" key="1">
    <citation type="journal article" date="2020" name="mSystems">
        <title>Genome- and Community-Level Interaction Insights into Carbon Utilization and Element Cycling Functions of Hydrothermarchaeota in Hydrothermal Sediment.</title>
        <authorList>
            <person name="Zhou Z."/>
            <person name="Liu Y."/>
            <person name="Xu W."/>
            <person name="Pan J."/>
            <person name="Luo Z.H."/>
            <person name="Li M."/>
        </authorList>
    </citation>
    <scope>NUCLEOTIDE SEQUENCE [LARGE SCALE GENOMIC DNA]</scope>
    <source>
        <strain evidence="2">HyVt-443</strain>
    </source>
</reference>